<keyword evidence="12" id="KW-0966">Cell projection</keyword>
<evidence type="ECO:0000256" key="13">
    <source>
        <dbReference type="ARBA" id="ARBA00047162"/>
    </source>
</evidence>
<feature type="compositionally biased region" description="Low complexity" evidence="14">
    <location>
        <begin position="256"/>
        <end position="278"/>
    </location>
</feature>
<evidence type="ECO:0000256" key="5">
    <source>
        <dbReference type="ARBA" id="ARBA00022306"/>
    </source>
</evidence>
<evidence type="ECO:0000256" key="14">
    <source>
        <dbReference type="SAM" id="MobiDB-lite"/>
    </source>
</evidence>
<dbReference type="Proteomes" id="UP000001038">
    <property type="component" value="Chromosome 4"/>
</dbReference>
<comment type="subunit">
    <text evidence="13">Homodimer. Interacts with HOOK1. Interacts with HOOK2. Interacts with HOOK3.</text>
</comment>
<evidence type="ECO:0000256" key="10">
    <source>
        <dbReference type="ARBA" id="ARBA00023069"/>
    </source>
</evidence>
<feature type="compositionally biased region" description="Polar residues" evidence="14">
    <location>
        <begin position="317"/>
        <end position="336"/>
    </location>
</feature>
<evidence type="ECO:0000256" key="8">
    <source>
        <dbReference type="ARBA" id="ARBA00022846"/>
    </source>
</evidence>
<dbReference type="HOGENOM" id="CLU_040811_0_0_1"/>
<feature type="compositionally biased region" description="Polar residues" evidence="14">
    <location>
        <begin position="291"/>
        <end position="310"/>
    </location>
</feature>
<dbReference type="GeneTree" id="ENSGT00390000018244"/>
<dbReference type="STRING" id="8090.ENSORLP00000007057"/>
<feature type="region of interest" description="Disordered" evidence="14">
    <location>
        <begin position="1"/>
        <end position="106"/>
    </location>
</feature>
<keyword evidence="8" id="KW-0282">Flagellum</keyword>
<proteinExistence type="inferred from homology"/>
<dbReference type="Bgee" id="ENSORLG00000005615">
    <property type="expression patterns" value="Expressed in testis and 8 other cell types or tissues"/>
</dbReference>
<feature type="compositionally biased region" description="Basic and acidic residues" evidence="14">
    <location>
        <begin position="337"/>
        <end position="364"/>
    </location>
</feature>
<reference evidence="15" key="3">
    <citation type="submission" date="2025-09" db="UniProtKB">
        <authorList>
            <consortium name="Ensembl"/>
        </authorList>
    </citation>
    <scope>IDENTIFICATION</scope>
    <source>
        <strain evidence="15">Hd-rR</strain>
    </source>
</reference>
<evidence type="ECO:0000256" key="2">
    <source>
        <dbReference type="ARBA" id="ARBA00004230"/>
    </source>
</evidence>
<keyword evidence="7" id="KW-0493">Microtubule</keyword>
<comment type="function">
    <text evidence="1">Microtubule-binding protein that localizes to the microtubular manchette of elongating spermatids.</text>
</comment>
<evidence type="ECO:0000256" key="1">
    <source>
        <dbReference type="ARBA" id="ARBA00002213"/>
    </source>
</evidence>
<name>H2LLY8_ORYLA</name>
<reference evidence="15" key="2">
    <citation type="submission" date="2025-08" db="UniProtKB">
        <authorList>
            <consortium name="Ensembl"/>
        </authorList>
    </citation>
    <scope>IDENTIFICATION</scope>
    <source>
        <strain evidence="15">Hd-rR</strain>
    </source>
</reference>
<reference evidence="15 16" key="1">
    <citation type="journal article" date="2007" name="Nature">
        <title>The medaka draft genome and insights into vertebrate genome evolution.</title>
        <authorList>
            <person name="Kasahara M."/>
            <person name="Naruse K."/>
            <person name="Sasaki S."/>
            <person name="Nakatani Y."/>
            <person name="Qu W."/>
            <person name="Ahsan B."/>
            <person name="Yamada T."/>
            <person name="Nagayasu Y."/>
            <person name="Doi K."/>
            <person name="Kasai Y."/>
            <person name="Jindo T."/>
            <person name="Kobayashi D."/>
            <person name="Shimada A."/>
            <person name="Toyoda A."/>
            <person name="Kuroki Y."/>
            <person name="Fujiyama A."/>
            <person name="Sasaki T."/>
            <person name="Shimizu A."/>
            <person name="Asakawa S."/>
            <person name="Shimizu N."/>
            <person name="Hashimoto S."/>
            <person name="Yang J."/>
            <person name="Lee Y."/>
            <person name="Matsushima K."/>
            <person name="Sugano S."/>
            <person name="Sakaizumi M."/>
            <person name="Narita T."/>
            <person name="Ohishi K."/>
            <person name="Haga S."/>
            <person name="Ohta F."/>
            <person name="Nomoto H."/>
            <person name="Nogata K."/>
            <person name="Morishita T."/>
            <person name="Endo T."/>
            <person name="Shin-I T."/>
            <person name="Takeda H."/>
            <person name="Morishita S."/>
            <person name="Kohara Y."/>
        </authorList>
    </citation>
    <scope>NUCLEOTIDE SEQUENCE [LARGE SCALE GENOMIC DNA]</scope>
    <source>
        <strain evidence="15 16">Hd-rR</strain>
    </source>
</reference>
<dbReference type="Ensembl" id="ENSORLT00000007058.2">
    <property type="protein sequence ID" value="ENSORLP00000007057.2"/>
    <property type="gene ID" value="ENSORLG00000005615.2"/>
</dbReference>
<evidence type="ECO:0000256" key="7">
    <source>
        <dbReference type="ARBA" id="ARBA00022701"/>
    </source>
</evidence>
<dbReference type="RefSeq" id="XP_004067903.1">
    <property type="nucleotide sequence ID" value="XM_004067855.4"/>
</dbReference>
<comment type="similarity">
    <text evidence="4">Belongs to the CCDC181 family.</text>
</comment>
<evidence type="ECO:0000256" key="12">
    <source>
        <dbReference type="ARBA" id="ARBA00023273"/>
    </source>
</evidence>
<keyword evidence="6" id="KW-0963">Cytoplasm</keyword>
<comment type="subcellular location">
    <subcellularLocation>
        <location evidence="2">Cell projection</location>
        <location evidence="2">Cilium</location>
        <location evidence="2">Flagellum</location>
    </subcellularLocation>
    <subcellularLocation>
        <location evidence="3">Cytoplasm</location>
        <location evidence="3">Cytoskeleton</location>
    </subcellularLocation>
</comment>
<feature type="compositionally biased region" description="Basic and acidic residues" evidence="14">
    <location>
        <begin position="44"/>
        <end position="65"/>
    </location>
</feature>
<gene>
    <name evidence="15" type="primary">ccdc181</name>
</gene>
<keyword evidence="10" id="KW-0969">Cilium</keyword>
<feature type="compositionally biased region" description="Polar residues" evidence="14">
    <location>
        <begin position="240"/>
        <end position="255"/>
    </location>
</feature>
<dbReference type="PANTHER" id="PTHR14320:SF2">
    <property type="entry name" value="COILED-COIL DOMAIN-CONTAINING PROTEIN 181"/>
    <property type="match status" value="1"/>
</dbReference>
<feature type="region of interest" description="Disordered" evidence="14">
    <location>
        <begin position="148"/>
        <end position="178"/>
    </location>
</feature>
<dbReference type="OrthoDB" id="6288248at2759"/>
<dbReference type="eggNOG" id="ENOG502QV5R">
    <property type="taxonomic scope" value="Eukaryota"/>
</dbReference>
<evidence type="ECO:0000313" key="16">
    <source>
        <dbReference type="Proteomes" id="UP000001038"/>
    </source>
</evidence>
<evidence type="ECO:0000256" key="11">
    <source>
        <dbReference type="ARBA" id="ARBA00023212"/>
    </source>
</evidence>
<sequence length="509" mass="59468">MTETVYKNSQEEYEDDFEKDLDWLISEESRSEDQGSNYDDIEAEIDKELEVDEKQLEGKGKKAENAEDEEKWPPPMEPLEYDSDRDSPGKVLPTIPPPPEVEGQTDEEKKYILEKIQQANRELQEQETPDITRKRRLHFKEKLVDLVVPPSPFETGGNDREVEEGKGDKDKTRDSRADAEVLEKMSELKLSPRFESIPNEGLKEDLGHREGKVLVEKDGKFDLVSMKDVESQGLLPPITTCFSNDSPSSSTFQQQSGNPRKSPSSSSSSLRLRAGSSSFHLGHLQTPRPPTQSRIRPSSASHRQAGSQRINSRRRVQSATGTPCQATFTLSPQQKELLQRVQERKDKLAKEAEQRKHEEEELKRQENEQAFKAWVLRKREQLQEEKRIHRAQEIERINCQRESADPDEAFRSWLQRKYEQQQKERQLVKMKRLEEDSGYLLHSREECEHAFKLWLKRKRAEKLAEEQAAREHSRRLVLEERRLRRTRDMMCTINETKPFRFTEQLAFPF</sequence>
<keyword evidence="11" id="KW-0206">Cytoskeleton</keyword>
<evidence type="ECO:0000256" key="3">
    <source>
        <dbReference type="ARBA" id="ARBA00004245"/>
    </source>
</evidence>
<keyword evidence="9" id="KW-0175">Coiled coil</keyword>
<dbReference type="AlphaFoldDB" id="H2LLY8"/>
<evidence type="ECO:0000313" key="15">
    <source>
        <dbReference type="Ensembl" id="ENSORLP00000007057.2"/>
    </source>
</evidence>
<dbReference type="KEGG" id="ola:101170417"/>
<evidence type="ECO:0000256" key="9">
    <source>
        <dbReference type="ARBA" id="ARBA00023054"/>
    </source>
</evidence>
<evidence type="ECO:0000256" key="6">
    <source>
        <dbReference type="ARBA" id="ARBA00022490"/>
    </source>
</evidence>
<accession>H2LLY8</accession>
<dbReference type="GeneID" id="101170417"/>
<dbReference type="PANTHER" id="PTHR14320">
    <property type="entry name" value="COILED-COIL DOMAIN-CONTAINING PROTEIN 181"/>
    <property type="match status" value="1"/>
</dbReference>
<dbReference type="GO" id="GO:0005874">
    <property type="term" value="C:microtubule"/>
    <property type="evidence" value="ECO:0007669"/>
    <property type="project" value="UniProtKB-KW"/>
</dbReference>
<organism evidence="15 16">
    <name type="scientific">Oryzias latipes</name>
    <name type="common">Japanese rice fish</name>
    <name type="synonym">Japanese killifish</name>
    <dbReference type="NCBI Taxonomy" id="8090"/>
    <lineage>
        <taxon>Eukaryota</taxon>
        <taxon>Metazoa</taxon>
        <taxon>Chordata</taxon>
        <taxon>Craniata</taxon>
        <taxon>Vertebrata</taxon>
        <taxon>Euteleostomi</taxon>
        <taxon>Actinopterygii</taxon>
        <taxon>Neopterygii</taxon>
        <taxon>Teleostei</taxon>
        <taxon>Neoteleostei</taxon>
        <taxon>Acanthomorphata</taxon>
        <taxon>Ovalentaria</taxon>
        <taxon>Atherinomorphae</taxon>
        <taxon>Beloniformes</taxon>
        <taxon>Adrianichthyidae</taxon>
        <taxon>Oryziinae</taxon>
        <taxon>Oryzias</taxon>
    </lineage>
</organism>
<keyword evidence="16" id="KW-1185">Reference proteome</keyword>
<protein>
    <recommendedName>
        <fullName evidence="5">Coiled-coil domain-containing protein 181</fullName>
    </recommendedName>
</protein>
<dbReference type="InterPro" id="IPR026687">
    <property type="entry name" value="CCDC181"/>
</dbReference>
<dbReference type="GO" id="GO:0031514">
    <property type="term" value="C:motile cilium"/>
    <property type="evidence" value="ECO:0007669"/>
    <property type="project" value="UniProtKB-SubCell"/>
</dbReference>
<evidence type="ECO:0000256" key="4">
    <source>
        <dbReference type="ARBA" id="ARBA00005737"/>
    </source>
</evidence>
<feature type="compositionally biased region" description="Basic and acidic residues" evidence="14">
    <location>
        <begin position="157"/>
        <end position="178"/>
    </location>
</feature>
<dbReference type="FunCoup" id="H2LLY8">
    <property type="interactions" value="908"/>
</dbReference>
<dbReference type="GO" id="GO:0008017">
    <property type="term" value="F:microtubule binding"/>
    <property type="evidence" value="ECO:0000318"/>
    <property type="project" value="GO_Central"/>
</dbReference>
<dbReference type="CTD" id="57821"/>
<feature type="region of interest" description="Disordered" evidence="14">
    <location>
        <begin position="234"/>
        <end position="364"/>
    </location>
</feature>
<dbReference type="InParanoid" id="H2LLY8"/>